<evidence type="ECO:0000313" key="5">
    <source>
        <dbReference type="Proteomes" id="UP000654257"/>
    </source>
</evidence>
<evidence type="ECO:0000259" key="2">
    <source>
        <dbReference type="Pfam" id="PF02374"/>
    </source>
</evidence>
<keyword evidence="5" id="KW-1185">Reference proteome</keyword>
<dbReference type="Pfam" id="PF02374">
    <property type="entry name" value="ArsA_ATPase"/>
    <property type="match status" value="1"/>
</dbReference>
<dbReference type="GO" id="GO:0005524">
    <property type="term" value="F:ATP binding"/>
    <property type="evidence" value="ECO:0007669"/>
    <property type="project" value="InterPro"/>
</dbReference>
<dbReference type="InterPro" id="IPR008978">
    <property type="entry name" value="HSP20-like_chaperone"/>
</dbReference>
<dbReference type="Pfam" id="PF17886">
    <property type="entry name" value="ArsA_HSP20"/>
    <property type="match status" value="1"/>
</dbReference>
<name>A0A917D290_9NOCA</name>
<dbReference type="RefSeq" id="WP_188544575.1">
    <property type="nucleotide sequence ID" value="NZ_BMCU01000002.1"/>
</dbReference>
<dbReference type="Gene3D" id="3.40.50.300">
    <property type="entry name" value="P-loop containing nucleotide triphosphate hydrolases"/>
    <property type="match status" value="1"/>
</dbReference>
<comment type="caution">
    <text evidence="4">The sequence shown here is derived from an EMBL/GenBank/DDBJ whole genome shotgun (WGS) entry which is preliminary data.</text>
</comment>
<comment type="similarity">
    <text evidence="1">Belongs to the arsA ATPase family.</text>
</comment>
<feature type="domain" description="ArsA HSP20-like" evidence="3">
    <location>
        <begin position="338"/>
        <end position="399"/>
    </location>
</feature>
<dbReference type="PANTHER" id="PTHR10803:SF3">
    <property type="entry name" value="ATPASE GET3"/>
    <property type="match status" value="1"/>
</dbReference>
<dbReference type="Gene3D" id="2.60.40.790">
    <property type="match status" value="1"/>
</dbReference>
<dbReference type="InterPro" id="IPR040612">
    <property type="entry name" value="ArsA_HSP20-like"/>
</dbReference>
<dbReference type="AlphaFoldDB" id="A0A917D290"/>
<feature type="domain" description="ArsA/GET3 Anion-transporting ATPase-like" evidence="2">
    <location>
        <begin position="3"/>
        <end position="310"/>
    </location>
</feature>
<dbReference type="GO" id="GO:0016887">
    <property type="term" value="F:ATP hydrolysis activity"/>
    <property type="evidence" value="ECO:0007669"/>
    <property type="project" value="InterPro"/>
</dbReference>
<dbReference type="InterPro" id="IPR025723">
    <property type="entry name" value="ArsA/GET3_ATPase-like"/>
</dbReference>
<evidence type="ECO:0000259" key="3">
    <source>
        <dbReference type="Pfam" id="PF17886"/>
    </source>
</evidence>
<dbReference type="SUPFAM" id="SSF52540">
    <property type="entry name" value="P-loop containing nucleoside triphosphate hydrolases"/>
    <property type="match status" value="1"/>
</dbReference>
<dbReference type="Proteomes" id="UP000654257">
    <property type="component" value="Unassembled WGS sequence"/>
</dbReference>
<dbReference type="PANTHER" id="PTHR10803">
    <property type="entry name" value="ARSENICAL PUMP-DRIVING ATPASE ARSENITE-TRANSLOCATING ATPASE"/>
    <property type="match status" value="1"/>
</dbReference>
<gene>
    <name evidence="4" type="ORF">GCM10007304_19210</name>
</gene>
<proteinExistence type="inferred from homology"/>
<accession>A0A917D290</accession>
<sequence>MQLFVGKGGTGKSTMAAATAVAAARAGRRVLLASIDRAHSLTSVIGAAASPVGEPAAVRSVADNLDMVEIDSLGVLESRYRSLAALATAAGAHRHDSGLAMLDPEELTSVPGVQDLAGLDTVRDLVGSGRWDDIVVDCPATADWLAMATVPSLVGDYLERIWPRHSRVTAGVGGDPRLAVVVSLLERMDSGAAEVAAMLTDPGTTATVVTTANAVVLAETRELLAANSILGITTSSVVVNMLVPQFGSAPTTVLGTHPSVFWFEAMRSDQEQQLDILVRELPTLRVVRVRSALHEPVGLTSLDAIADDLVDERNASGNDPFPRVEPQVRHESGAGLDSVYVMTVELPLVDPDTVSVGRVEDDVIVSAGRVRRRFRLASVLRRCDVVGAELDDATLTVRFVPDPSVWPT</sequence>
<evidence type="ECO:0000313" key="4">
    <source>
        <dbReference type="EMBL" id="GGG05280.1"/>
    </source>
</evidence>
<organism evidence="4 5">
    <name type="scientific">Rhodococcoides trifolii</name>
    <dbReference type="NCBI Taxonomy" id="908250"/>
    <lineage>
        <taxon>Bacteria</taxon>
        <taxon>Bacillati</taxon>
        <taxon>Actinomycetota</taxon>
        <taxon>Actinomycetes</taxon>
        <taxon>Mycobacteriales</taxon>
        <taxon>Nocardiaceae</taxon>
        <taxon>Rhodococcoides</taxon>
    </lineage>
</organism>
<reference evidence="4" key="1">
    <citation type="journal article" date="2014" name="Int. J. Syst. Evol. Microbiol.">
        <title>Complete genome sequence of Corynebacterium casei LMG S-19264T (=DSM 44701T), isolated from a smear-ripened cheese.</title>
        <authorList>
            <consortium name="US DOE Joint Genome Institute (JGI-PGF)"/>
            <person name="Walter F."/>
            <person name="Albersmeier A."/>
            <person name="Kalinowski J."/>
            <person name="Ruckert C."/>
        </authorList>
    </citation>
    <scope>NUCLEOTIDE SEQUENCE</scope>
    <source>
        <strain evidence="4">CCM 7905</strain>
    </source>
</reference>
<dbReference type="EMBL" id="BMCU01000002">
    <property type="protein sequence ID" value="GGG05280.1"/>
    <property type="molecule type" value="Genomic_DNA"/>
</dbReference>
<dbReference type="InterPro" id="IPR027417">
    <property type="entry name" value="P-loop_NTPase"/>
</dbReference>
<evidence type="ECO:0000256" key="1">
    <source>
        <dbReference type="ARBA" id="ARBA00011040"/>
    </source>
</evidence>
<dbReference type="InterPro" id="IPR016300">
    <property type="entry name" value="ATPase_ArsA/GET3"/>
</dbReference>
<protein>
    <submittedName>
        <fullName evidence="4">Membrane protein</fullName>
    </submittedName>
</protein>
<reference evidence="4" key="2">
    <citation type="submission" date="2020-09" db="EMBL/GenBank/DDBJ databases">
        <authorList>
            <person name="Sun Q."/>
            <person name="Sedlacek I."/>
        </authorList>
    </citation>
    <scope>NUCLEOTIDE SEQUENCE</scope>
    <source>
        <strain evidence="4">CCM 7905</strain>
    </source>
</reference>